<reference evidence="2" key="1">
    <citation type="submission" date="2023-03" db="EMBL/GenBank/DDBJ databases">
        <title>Massive genome expansion in bonnet fungi (Mycena s.s.) driven by repeated elements and novel gene families across ecological guilds.</title>
        <authorList>
            <consortium name="Lawrence Berkeley National Laboratory"/>
            <person name="Harder C.B."/>
            <person name="Miyauchi S."/>
            <person name="Viragh M."/>
            <person name="Kuo A."/>
            <person name="Thoen E."/>
            <person name="Andreopoulos B."/>
            <person name="Lu D."/>
            <person name="Skrede I."/>
            <person name="Drula E."/>
            <person name="Henrissat B."/>
            <person name="Morin E."/>
            <person name="Kohler A."/>
            <person name="Barry K."/>
            <person name="LaButti K."/>
            <person name="Morin E."/>
            <person name="Salamov A."/>
            <person name="Lipzen A."/>
            <person name="Mereny Z."/>
            <person name="Hegedus B."/>
            <person name="Baldrian P."/>
            <person name="Stursova M."/>
            <person name="Weitz H."/>
            <person name="Taylor A."/>
            <person name="Grigoriev I.V."/>
            <person name="Nagy L.G."/>
            <person name="Martin F."/>
            <person name="Kauserud H."/>
        </authorList>
    </citation>
    <scope>NUCLEOTIDE SEQUENCE</scope>
    <source>
        <strain evidence="2">9284</strain>
    </source>
</reference>
<dbReference type="CDD" id="cd04301">
    <property type="entry name" value="NAT_SF"/>
    <property type="match status" value="1"/>
</dbReference>
<dbReference type="PANTHER" id="PTHR13170:SF16">
    <property type="entry name" value="PROTEIN O-GLCNACASE"/>
    <property type="match status" value="1"/>
</dbReference>
<dbReference type="AlphaFoldDB" id="A0AAD7BTQ2"/>
<evidence type="ECO:0000313" key="2">
    <source>
        <dbReference type="EMBL" id="KAJ7630450.1"/>
    </source>
</evidence>
<proteinExistence type="predicted"/>
<feature type="domain" description="N-acetyltransferase" evidence="1">
    <location>
        <begin position="136"/>
        <end position="204"/>
    </location>
</feature>
<dbReference type="Pfam" id="PF00583">
    <property type="entry name" value="Acetyltransf_1"/>
    <property type="match status" value="1"/>
</dbReference>
<sequence>MSTKIRPASIDDAAVMCHVCLLTADAGESAELLHDYPELPGLVWAVPYLTLPTTWAFVLEEETTGEIVRYIVGSRDTRAYENYAADFLWPRLARAYPVSSRLTKSGDLFYTRLLQAMRVLPESTLAFAQAHFHINILPSHQKQGWGQKLVDTAFGHLQSEGVDGVWLVVNPKNHSARRFYEDKLGFKRIAIDGLLPNHLGSVFD</sequence>
<dbReference type="GO" id="GO:0016747">
    <property type="term" value="F:acyltransferase activity, transferring groups other than amino-acyl groups"/>
    <property type="evidence" value="ECO:0007669"/>
    <property type="project" value="InterPro"/>
</dbReference>
<organism evidence="2 3">
    <name type="scientific">Roridomyces roridus</name>
    <dbReference type="NCBI Taxonomy" id="1738132"/>
    <lineage>
        <taxon>Eukaryota</taxon>
        <taxon>Fungi</taxon>
        <taxon>Dikarya</taxon>
        <taxon>Basidiomycota</taxon>
        <taxon>Agaricomycotina</taxon>
        <taxon>Agaricomycetes</taxon>
        <taxon>Agaricomycetidae</taxon>
        <taxon>Agaricales</taxon>
        <taxon>Marasmiineae</taxon>
        <taxon>Mycenaceae</taxon>
        <taxon>Roridomyces</taxon>
    </lineage>
</organism>
<protein>
    <submittedName>
        <fullName evidence="2">Acyl-CoA N-acyltransferase</fullName>
    </submittedName>
</protein>
<evidence type="ECO:0000313" key="3">
    <source>
        <dbReference type="Proteomes" id="UP001221142"/>
    </source>
</evidence>
<dbReference type="PANTHER" id="PTHR13170">
    <property type="entry name" value="O-GLCNACASE"/>
    <property type="match status" value="1"/>
</dbReference>
<dbReference type="InterPro" id="IPR051822">
    <property type="entry name" value="Glycosyl_Hydrolase_84"/>
</dbReference>
<name>A0AAD7BTQ2_9AGAR</name>
<gene>
    <name evidence="2" type="ORF">FB45DRAFT_535399</name>
</gene>
<keyword evidence="3" id="KW-1185">Reference proteome</keyword>
<evidence type="ECO:0000259" key="1">
    <source>
        <dbReference type="PROSITE" id="PS51186"/>
    </source>
</evidence>
<dbReference type="Gene3D" id="3.40.630.30">
    <property type="match status" value="1"/>
</dbReference>
<dbReference type="EMBL" id="JARKIF010000009">
    <property type="protein sequence ID" value="KAJ7630450.1"/>
    <property type="molecule type" value="Genomic_DNA"/>
</dbReference>
<dbReference type="PROSITE" id="PS51186">
    <property type="entry name" value="GNAT"/>
    <property type="match status" value="1"/>
</dbReference>
<dbReference type="SUPFAM" id="SSF55729">
    <property type="entry name" value="Acyl-CoA N-acyltransferases (Nat)"/>
    <property type="match status" value="1"/>
</dbReference>
<dbReference type="InterPro" id="IPR016181">
    <property type="entry name" value="Acyl_CoA_acyltransferase"/>
</dbReference>
<dbReference type="Proteomes" id="UP001221142">
    <property type="component" value="Unassembled WGS sequence"/>
</dbReference>
<accession>A0AAD7BTQ2</accession>
<dbReference type="InterPro" id="IPR000182">
    <property type="entry name" value="GNAT_dom"/>
</dbReference>
<comment type="caution">
    <text evidence="2">The sequence shown here is derived from an EMBL/GenBank/DDBJ whole genome shotgun (WGS) entry which is preliminary data.</text>
</comment>